<dbReference type="RefSeq" id="WP_024570221.1">
    <property type="nucleotide sequence ID" value="NZ_CP037900.1"/>
</dbReference>
<evidence type="ECO:0000313" key="3">
    <source>
        <dbReference type="Proteomes" id="UP000253772"/>
    </source>
</evidence>
<reference evidence="2 3" key="1">
    <citation type="submission" date="2019-03" db="EMBL/GenBank/DDBJ databases">
        <title>Comparative insights into the high quality Complete genome sequence of highly metal resistant Cupriavidus metallidurans strain BS1 isolated from a gold-copper mine.</title>
        <authorList>
            <person name="Mazhar H.S."/>
            <person name="Rensing C."/>
        </authorList>
    </citation>
    <scope>NUCLEOTIDE SEQUENCE [LARGE SCALE GENOMIC DNA]</scope>
    <source>
        <strain evidence="2 3">BS1</strain>
    </source>
</reference>
<dbReference type="SUPFAM" id="SSF50129">
    <property type="entry name" value="GroES-like"/>
    <property type="match status" value="1"/>
</dbReference>
<dbReference type="SUPFAM" id="SSF51735">
    <property type="entry name" value="NAD(P)-binding Rossmann-fold domains"/>
    <property type="match status" value="1"/>
</dbReference>
<dbReference type="Pfam" id="PF08240">
    <property type="entry name" value="ADH_N"/>
    <property type="match status" value="1"/>
</dbReference>
<proteinExistence type="predicted"/>
<sequence>MKAIRVAAYGGLDAMTLAKLDDPVPGDDEVLIDVAAAAVNPIDWKIVSGAMKAFIPLPLPFTPGVDAAGTVLAVGRNVSTLAPGDEVMGFIGIVGAYASRIVVDPARLARKPARLSFTDAAATPAATLTAWQALHEHGELRKGQSVLIHAAAGGVGSAAVQLAKLAGAHVIGTASAGNREYVQSLGAAEVIDYHATDFAKRVSDVDLVLDLVGGTTQARSWSVLKRGGILVSTVSKPDTQRGNEAQATGKHFATRSDGPQLAALGALHASGDLRIHIDSVFSLPEARHALARSMSGHVRGKVVLDMAA</sequence>
<dbReference type="Gene3D" id="3.40.50.720">
    <property type="entry name" value="NAD(P)-binding Rossmann-like Domain"/>
    <property type="match status" value="1"/>
</dbReference>
<dbReference type="GO" id="GO:0016491">
    <property type="term" value="F:oxidoreductase activity"/>
    <property type="evidence" value="ECO:0007669"/>
    <property type="project" value="InterPro"/>
</dbReference>
<dbReference type="CDD" id="cd05289">
    <property type="entry name" value="MDR_like_2"/>
    <property type="match status" value="1"/>
</dbReference>
<gene>
    <name evidence="2" type="ORF">DDF84_010020</name>
</gene>
<feature type="domain" description="Enoyl reductase (ER)" evidence="1">
    <location>
        <begin position="10"/>
        <end position="304"/>
    </location>
</feature>
<dbReference type="PANTHER" id="PTHR44013">
    <property type="entry name" value="ZINC-TYPE ALCOHOL DEHYDROGENASE-LIKE PROTEIN C16A3.02C"/>
    <property type="match status" value="1"/>
</dbReference>
<dbReference type="InterPro" id="IPR013154">
    <property type="entry name" value="ADH-like_N"/>
</dbReference>
<name>A0A482ISF1_9BURK</name>
<dbReference type="PANTHER" id="PTHR44013:SF1">
    <property type="entry name" value="ZINC-TYPE ALCOHOL DEHYDROGENASE-LIKE PROTEIN C16A3.02C"/>
    <property type="match status" value="1"/>
</dbReference>
<dbReference type="InterPro" id="IPR020843">
    <property type="entry name" value="ER"/>
</dbReference>
<dbReference type="Pfam" id="PF13602">
    <property type="entry name" value="ADH_zinc_N_2"/>
    <property type="match status" value="1"/>
</dbReference>
<dbReference type="OrthoDB" id="9787435at2"/>
<dbReference type="Gene3D" id="3.90.180.10">
    <property type="entry name" value="Medium-chain alcohol dehydrogenases, catalytic domain"/>
    <property type="match status" value="1"/>
</dbReference>
<evidence type="ECO:0000259" key="1">
    <source>
        <dbReference type="SMART" id="SM00829"/>
    </source>
</evidence>
<dbReference type="InterPro" id="IPR011032">
    <property type="entry name" value="GroES-like_sf"/>
</dbReference>
<dbReference type="GO" id="GO:0008270">
    <property type="term" value="F:zinc ion binding"/>
    <property type="evidence" value="ECO:0007669"/>
    <property type="project" value="InterPro"/>
</dbReference>
<dbReference type="SMART" id="SM00829">
    <property type="entry name" value="PKS_ER"/>
    <property type="match status" value="1"/>
</dbReference>
<organism evidence="2 3">
    <name type="scientific">Cupriavidus metallidurans</name>
    <dbReference type="NCBI Taxonomy" id="119219"/>
    <lineage>
        <taxon>Bacteria</taxon>
        <taxon>Pseudomonadati</taxon>
        <taxon>Pseudomonadota</taxon>
        <taxon>Betaproteobacteria</taxon>
        <taxon>Burkholderiales</taxon>
        <taxon>Burkholderiaceae</taxon>
        <taxon>Cupriavidus</taxon>
    </lineage>
</organism>
<dbReference type="AlphaFoldDB" id="A0A482ISF1"/>
<dbReference type="InterPro" id="IPR002364">
    <property type="entry name" value="Quin_OxRdtase/zeta-crystal_CS"/>
</dbReference>
<dbReference type="PROSITE" id="PS01162">
    <property type="entry name" value="QOR_ZETA_CRYSTAL"/>
    <property type="match status" value="1"/>
</dbReference>
<dbReference type="EMBL" id="CP037900">
    <property type="protein sequence ID" value="QBP10069.1"/>
    <property type="molecule type" value="Genomic_DNA"/>
</dbReference>
<evidence type="ECO:0000313" key="2">
    <source>
        <dbReference type="EMBL" id="QBP10069.1"/>
    </source>
</evidence>
<dbReference type="InterPro" id="IPR052733">
    <property type="entry name" value="Chloroplast_QOR"/>
</dbReference>
<protein>
    <submittedName>
        <fullName evidence="2">NADP-dependent oxidoreductase</fullName>
    </submittedName>
</protein>
<dbReference type="InterPro" id="IPR036291">
    <property type="entry name" value="NAD(P)-bd_dom_sf"/>
</dbReference>
<accession>A0A482ISF1</accession>
<dbReference type="Proteomes" id="UP000253772">
    <property type="component" value="Chromosome c1"/>
</dbReference>